<evidence type="ECO:0000313" key="7">
    <source>
        <dbReference type="EMBL" id="AFG70728.1"/>
    </source>
</evidence>
<evidence type="ECO:0000313" key="8">
    <source>
        <dbReference type="EMBL" id="AFG70729.1"/>
    </source>
</evidence>
<keyword evidence="3" id="KW-0418">Kinase</keyword>
<dbReference type="GO" id="GO:0005524">
    <property type="term" value="F:ATP binding"/>
    <property type="evidence" value="ECO:0007669"/>
    <property type="project" value="UniProtKB-KW"/>
</dbReference>
<dbReference type="EMBL" id="FJ082115">
    <property type="protein sequence ID" value="AFG70728.1"/>
    <property type="molecule type" value="Genomic_DNA"/>
</dbReference>
<dbReference type="SUPFAM" id="SSF56112">
    <property type="entry name" value="Protein kinase-like (PK-like)"/>
    <property type="match status" value="1"/>
</dbReference>
<accession>H9X8Y5</accession>
<organism evidence="7">
    <name type="scientific">Pinus taeda</name>
    <name type="common">Loblolly pine</name>
    <dbReference type="NCBI Taxonomy" id="3352"/>
    <lineage>
        <taxon>Eukaryota</taxon>
        <taxon>Viridiplantae</taxon>
        <taxon>Streptophyta</taxon>
        <taxon>Embryophyta</taxon>
        <taxon>Tracheophyta</taxon>
        <taxon>Spermatophyta</taxon>
        <taxon>Pinopsida</taxon>
        <taxon>Pinidae</taxon>
        <taxon>Conifers I</taxon>
        <taxon>Pinales</taxon>
        <taxon>Pinaceae</taxon>
        <taxon>Pinus</taxon>
        <taxon>Pinus subgen. Pinus</taxon>
    </lineage>
</organism>
<gene>
    <name evidence="7" type="ORF">0_8383_01</name>
</gene>
<evidence type="ECO:0000256" key="4">
    <source>
        <dbReference type="ARBA" id="ARBA00022840"/>
    </source>
</evidence>
<dbReference type="GO" id="GO:0016301">
    <property type="term" value="F:kinase activity"/>
    <property type="evidence" value="ECO:0007669"/>
    <property type="project" value="UniProtKB-KW"/>
</dbReference>
<dbReference type="Gene3D" id="1.10.510.10">
    <property type="entry name" value="Transferase(Phosphotransferase) domain 1"/>
    <property type="match status" value="1"/>
</dbReference>
<name>H9X8Y5_PINTA</name>
<evidence type="ECO:0000313" key="6">
    <source>
        <dbReference type="EMBL" id="AFG70727.1"/>
    </source>
</evidence>
<feature type="non-terminal residue" evidence="7">
    <location>
        <position position="98"/>
    </location>
</feature>
<dbReference type="InterPro" id="IPR052059">
    <property type="entry name" value="CR_Ser/Thr_kinase"/>
</dbReference>
<proteinExistence type="predicted"/>
<evidence type="ECO:0000256" key="2">
    <source>
        <dbReference type="ARBA" id="ARBA00022741"/>
    </source>
</evidence>
<reference evidence="7" key="1">
    <citation type="submission" date="2008-08" db="EMBL/GenBank/DDBJ databases">
        <title>Nucleotide Diversity and Divergence in the Loblolly Pine Gene Space.</title>
        <authorList>
            <person name="Neale D.B."/>
            <person name="Wegrzyn J.L."/>
            <person name="Lee J.M."/>
            <person name="Eckert A.J."/>
            <person name="Liechty J.D."/>
            <person name="Stevens K.A."/>
            <person name="Langley C.H."/>
        </authorList>
    </citation>
    <scope>NUCLEOTIDE SEQUENCE</scope>
    <source>
        <strain evidence="7">4896</strain>
        <strain evidence="8">4906</strain>
        <strain evidence="9">4908</strain>
        <strain evidence="6">4910</strain>
        <strain evidence="5">4913</strain>
        <tissue evidence="7">Megagametophyte</tissue>
    </source>
</reference>
<sequence length="98" mass="11231">MSQRHCRFRQESSLQYFPQKLCLISVIVIELQTWHLYEENRLLDLVDTEMISSCSEEEALRVIQVALLCTQASPSQRPSMSQLVSMLSGVIEIHPPPS</sequence>
<keyword evidence="1" id="KW-0808">Transferase</keyword>
<keyword evidence="2" id="KW-0547">Nucleotide-binding</keyword>
<dbReference type="EMBL" id="FJ082124">
    <property type="protein sequence ID" value="AFG70730.1"/>
    <property type="molecule type" value="Genomic_DNA"/>
</dbReference>
<evidence type="ECO:0000256" key="1">
    <source>
        <dbReference type="ARBA" id="ARBA00022679"/>
    </source>
</evidence>
<evidence type="ECO:0008006" key="10">
    <source>
        <dbReference type="Google" id="ProtNLM"/>
    </source>
</evidence>
<dbReference type="EMBL" id="FJ082118">
    <property type="protein sequence ID" value="AFG70729.1"/>
    <property type="molecule type" value="Genomic_DNA"/>
</dbReference>
<evidence type="ECO:0000256" key="3">
    <source>
        <dbReference type="ARBA" id="ARBA00022777"/>
    </source>
</evidence>
<evidence type="ECO:0000313" key="9">
    <source>
        <dbReference type="EMBL" id="AFG70730.1"/>
    </source>
</evidence>
<dbReference type="EMBL" id="FJ082129">
    <property type="protein sequence ID" value="AFG70726.1"/>
    <property type="molecule type" value="Genomic_DNA"/>
</dbReference>
<protein>
    <recommendedName>
        <fullName evidence="10">Serine-threonine/tyrosine-protein kinase catalytic domain-containing protein</fullName>
    </recommendedName>
</protein>
<evidence type="ECO:0000313" key="5">
    <source>
        <dbReference type="EMBL" id="AFG70726.1"/>
    </source>
</evidence>
<dbReference type="PANTHER" id="PTHR47973">
    <property type="entry name" value="CYSTEINE-RICH RECEPTOR-LIKE PROTEIN KINASE 3"/>
    <property type="match status" value="1"/>
</dbReference>
<dbReference type="AlphaFoldDB" id="H9X8Y5"/>
<dbReference type="EMBL" id="FJ082119">
    <property type="protein sequence ID" value="AFG70727.1"/>
    <property type="molecule type" value="Genomic_DNA"/>
</dbReference>
<dbReference type="InterPro" id="IPR011009">
    <property type="entry name" value="Kinase-like_dom_sf"/>
</dbReference>
<keyword evidence="4" id="KW-0067">ATP-binding</keyword>